<keyword evidence="9" id="KW-0460">Magnesium</keyword>
<evidence type="ECO:0000256" key="2">
    <source>
        <dbReference type="ARBA" id="ARBA00001946"/>
    </source>
</evidence>
<evidence type="ECO:0000256" key="4">
    <source>
        <dbReference type="ARBA" id="ARBA00010941"/>
    </source>
</evidence>
<keyword evidence="7" id="KW-0479">Metal-binding</keyword>
<evidence type="ECO:0000313" key="16">
    <source>
        <dbReference type="Proteomes" id="UP000247498"/>
    </source>
</evidence>
<dbReference type="AlphaFoldDB" id="A0A2V0NZJ9"/>
<evidence type="ECO:0000256" key="6">
    <source>
        <dbReference type="ARBA" id="ARBA00013093"/>
    </source>
</evidence>
<comment type="pathway">
    <text evidence="3">Carbohydrate biosynthesis; Calvin cycle.</text>
</comment>
<dbReference type="PANTHER" id="PTHR11556">
    <property type="entry name" value="FRUCTOSE-1,6-BISPHOSPHATASE-RELATED"/>
    <property type="match status" value="1"/>
</dbReference>
<dbReference type="GO" id="GO:0005829">
    <property type="term" value="C:cytosol"/>
    <property type="evidence" value="ECO:0007669"/>
    <property type="project" value="TreeGrafter"/>
</dbReference>
<comment type="subunit">
    <text evidence="5">Homotetramer.</text>
</comment>
<evidence type="ECO:0000256" key="8">
    <source>
        <dbReference type="ARBA" id="ARBA00022801"/>
    </source>
</evidence>
<dbReference type="Pfam" id="PF18913">
    <property type="entry name" value="FBPase_C"/>
    <property type="match status" value="1"/>
</dbReference>
<dbReference type="GO" id="GO:0006002">
    <property type="term" value="P:fructose 6-phosphate metabolic process"/>
    <property type="evidence" value="ECO:0007669"/>
    <property type="project" value="TreeGrafter"/>
</dbReference>
<evidence type="ECO:0000256" key="10">
    <source>
        <dbReference type="ARBA" id="ARBA00023277"/>
    </source>
</evidence>
<evidence type="ECO:0000259" key="13">
    <source>
        <dbReference type="Pfam" id="PF00316"/>
    </source>
</evidence>
<reference evidence="15 16" key="1">
    <citation type="journal article" date="2018" name="Sci. Rep.">
        <title>Raphidocelis subcapitata (=Pseudokirchneriella subcapitata) provides an insight into genome evolution and environmental adaptations in the Sphaeropleales.</title>
        <authorList>
            <person name="Suzuki S."/>
            <person name="Yamaguchi H."/>
            <person name="Nakajima N."/>
            <person name="Kawachi M."/>
        </authorList>
    </citation>
    <scope>NUCLEOTIDE SEQUENCE [LARGE SCALE GENOMIC DNA]</scope>
    <source>
        <strain evidence="15 16">NIES-35</strain>
    </source>
</reference>
<sequence length="135" mass="14637">MAKCTTQVRKAGTELVAAGYCLYSMATVFVITLGSGVYEFTLDRGIGEFVLSDSAMRIPDPGQRIYSGNEGNTALWDPDLAAYLDTLKATEGGAKPYSYRYIGALVGDFHRVLKYGGFWAYPGDKKATSGKARLL</sequence>
<comment type="similarity">
    <text evidence="4 12">Belongs to the FBPase class 1 family.</text>
</comment>
<dbReference type="OrthoDB" id="10256725at2759"/>
<feature type="domain" description="Fructose-1-6-bisphosphatase class I N-terminal" evidence="13">
    <location>
        <begin position="7"/>
        <end position="53"/>
    </location>
</feature>
<dbReference type="GO" id="GO:0030388">
    <property type="term" value="P:fructose 1,6-bisphosphate metabolic process"/>
    <property type="evidence" value="ECO:0007669"/>
    <property type="project" value="TreeGrafter"/>
</dbReference>
<gene>
    <name evidence="15" type="ORF">Rsub_05665</name>
</gene>
<comment type="cofactor">
    <cofactor evidence="2">
        <name>Mg(2+)</name>
        <dbReference type="ChEBI" id="CHEBI:18420"/>
    </cofactor>
</comment>
<evidence type="ECO:0000256" key="9">
    <source>
        <dbReference type="ARBA" id="ARBA00022842"/>
    </source>
</evidence>
<keyword evidence="16" id="KW-1185">Reference proteome</keyword>
<dbReference type="InterPro" id="IPR028343">
    <property type="entry name" value="FBPtase"/>
</dbReference>
<dbReference type="STRING" id="307507.A0A2V0NZJ9"/>
<dbReference type="GO" id="GO:0042132">
    <property type="term" value="F:fructose 1,6-bisphosphate 1-phosphatase activity"/>
    <property type="evidence" value="ECO:0007669"/>
    <property type="project" value="UniProtKB-EC"/>
</dbReference>
<proteinExistence type="inferred from homology"/>
<name>A0A2V0NZJ9_9CHLO</name>
<evidence type="ECO:0000259" key="14">
    <source>
        <dbReference type="Pfam" id="PF18913"/>
    </source>
</evidence>
<dbReference type="EMBL" id="BDRX01000037">
    <property type="protein sequence ID" value="GBF93054.1"/>
    <property type="molecule type" value="Genomic_DNA"/>
</dbReference>
<dbReference type="GO" id="GO:0046872">
    <property type="term" value="F:metal ion binding"/>
    <property type="evidence" value="ECO:0007669"/>
    <property type="project" value="UniProtKB-KW"/>
</dbReference>
<evidence type="ECO:0000256" key="3">
    <source>
        <dbReference type="ARBA" id="ARBA00005215"/>
    </source>
</evidence>
<keyword evidence="10 12" id="KW-0119">Carbohydrate metabolism</keyword>
<dbReference type="InParanoid" id="A0A2V0NZJ9"/>
<dbReference type="GO" id="GO:0006000">
    <property type="term" value="P:fructose metabolic process"/>
    <property type="evidence" value="ECO:0007669"/>
    <property type="project" value="TreeGrafter"/>
</dbReference>
<dbReference type="PRINTS" id="PR00115">
    <property type="entry name" value="F16BPHPHTASE"/>
</dbReference>
<dbReference type="InterPro" id="IPR044015">
    <property type="entry name" value="FBPase_C_dom"/>
</dbReference>
<protein>
    <recommendedName>
        <fullName evidence="6">fructose-bisphosphatase</fullName>
        <ecNumber evidence="6">3.1.3.11</ecNumber>
    </recommendedName>
    <alternativeName>
        <fullName evidence="11">D-fructose-1,6-bisphosphate 1-phosphohydrolase</fullName>
    </alternativeName>
</protein>
<evidence type="ECO:0000313" key="15">
    <source>
        <dbReference type="EMBL" id="GBF93054.1"/>
    </source>
</evidence>
<evidence type="ECO:0000256" key="11">
    <source>
        <dbReference type="ARBA" id="ARBA00032973"/>
    </source>
</evidence>
<feature type="domain" description="Fructose-1-6-bisphosphatase class 1 C-terminal" evidence="14">
    <location>
        <begin position="63"/>
        <end position="135"/>
    </location>
</feature>
<accession>A0A2V0NZJ9</accession>
<dbReference type="PANTHER" id="PTHR11556:SF1">
    <property type="entry name" value="FRUCTOSE-BISPHOSPHATASE"/>
    <property type="match status" value="1"/>
</dbReference>
<dbReference type="EC" id="3.1.3.11" evidence="6"/>
<comment type="caution">
    <text evidence="15">The sequence shown here is derived from an EMBL/GenBank/DDBJ whole genome shotgun (WGS) entry which is preliminary data.</text>
</comment>
<evidence type="ECO:0000256" key="12">
    <source>
        <dbReference type="RuleBase" id="RU000508"/>
    </source>
</evidence>
<dbReference type="InterPro" id="IPR033391">
    <property type="entry name" value="FBPase_N"/>
</dbReference>
<dbReference type="Gene3D" id="3.40.190.80">
    <property type="match status" value="1"/>
</dbReference>
<comment type="catalytic activity">
    <reaction evidence="1">
        <text>beta-D-fructose 1,6-bisphosphate + H2O = beta-D-fructose 6-phosphate + phosphate</text>
        <dbReference type="Rhea" id="RHEA:11064"/>
        <dbReference type="ChEBI" id="CHEBI:15377"/>
        <dbReference type="ChEBI" id="CHEBI:32966"/>
        <dbReference type="ChEBI" id="CHEBI:43474"/>
        <dbReference type="ChEBI" id="CHEBI:57634"/>
        <dbReference type="EC" id="3.1.3.11"/>
    </reaction>
</comment>
<evidence type="ECO:0000256" key="1">
    <source>
        <dbReference type="ARBA" id="ARBA00001273"/>
    </source>
</evidence>
<evidence type="ECO:0000256" key="7">
    <source>
        <dbReference type="ARBA" id="ARBA00022723"/>
    </source>
</evidence>
<dbReference type="Pfam" id="PF00316">
    <property type="entry name" value="FBPase"/>
    <property type="match status" value="1"/>
</dbReference>
<dbReference type="Proteomes" id="UP000247498">
    <property type="component" value="Unassembled WGS sequence"/>
</dbReference>
<dbReference type="GO" id="GO:0006094">
    <property type="term" value="P:gluconeogenesis"/>
    <property type="evidence" value="ECO:0007669"/>
    <property type="project" value="TreeGrafter"/>
</dbReference>
<organism evidence="15 16">
    <name type="scientific">Raphidocelis subcapitata</name>
    <dbReference type="NCBI Taxonomy" id="307507"/>
    <lineage>
        <taxon>Eukaryota</taxon>
        <taxon>Viridiplantae</taxon>
        <taxon>Chlorophyta</taxon>
        <taxon>core chlorophytes</taxon>
        <taxon>Chlorophyceae</taxon>
        <taxon>CS clade</taxon>
        <taxon>Sphaeropleales</taxon>
        <taxon>Selenastraceae</taxon>
        <taxon>Raphidocelis</taxon>
    </lineage>
</organism>
<dbReference type="InterPro" id="IPR000146">
    <property type="entry name" value="FBPase_class-1"/>
</dbReference>
<dbReference type="SUPFAM" id="SSF56655">
    <property type="entry name" value="Carbohydrate phosphatase"/>
    <property type="match status" value="1"/>
</dbReference>
<dbReference type="Gene3D" id="3.30.540.10">
    <property type="entry name" value="Fructose-1,6-Bisphosphatase, subunit A, domain 1"/>
    <property type="match status" value="1"/>
</dbReference>
<dbReference type="GO" id="GO:0005986">
    <property type="term" value="P:sucrose biosynthetic process"/>
    <property type="evidence" value="ECO:0007669"/>
    <property type="project" value="TreeGrafter"/>
</dbReference>
<keyword evidence="8 12" id="KW-0378">Hydrolase</keyword>
<evidence type="ECO:0000256" key="5">
    <source>
        <dbReference type="ARBA" id="ARBA00011881"/>
    </source>
</evidence>